<dbReference type="Pfam" id="PF23493">
    <property type="entry name" value="CysS_C"/>
    <property type="match status" value="1"/>
</dbReference>
<comment type="cofactor">
    <cofactor evidence="10">
        <name>Zn(2+)</name>
        <dbReference type="ChEBI" id="CHEBI:29105"/>
    </cofactor>
    <text evidence="10">Binds 1 zinc ion per subunit.</text>
</comment>
<dbReference type="InterPro" id="IPR056411">
    <property type="entry name" value="CysS_C"/>
</dbReference>
<dbReference type="GO" id="GO:0005829">
    <property type="term" value="C:cytosol"/>
    <property type="evidence" value="ECO:0007669"/>
    <property type="project" value="TreeGrafter"/>
</dbReference>
<evidence type="ECO:0000256" key="1">
    <source>
        <dbReference type="ARBA" id="ARBA00005594"/>
    </source>
</evidence>
<evidence type="ECO:0000313" key="12">
    <source>
        <dbReference type="EMBL" id="MBV4356465.1"/>
    </source>
</evidence>
<dbReference type="EC" id="6.1.1.16" evidence="10"/>
<evidence type="ECO:0000259" key="11">
    <source>
        <dbReference type="SMART" id="SM00840"/>
    </source>
</evidence>
<comment type="subunit">
    <text evidence="10">Monomer.</text>
</comment>
<evidence type="ECO:0000256" key="7">
    <source>
        <dbReference type="ARBA" id="ARBA00022840"/>
    </source>
</evidence>
<evidence type="ECO:0000256" key="9">
    <source>
        <dbReference type="ARBA" id="ARBA00023146"/>
    </source>
</evidence>
<keyword evidence="4 10" id="KW-0479">Metal-binding</keyword>
<evidence type="ECO:0000256" key="6">
    <source>
        <dbReference type="ARBA" id="ARBA00022833"/>
    </source>
</evidence>
<comment type="catalytic activity">
    <reaction evidence="10">
        <text>tRNA(Cys) + L-cysteine + ATP = L-cysteinyl-tRNA(Cys) + AMP + diphosphate</text>
        <dbReference type="Rhea" id="RHEA:17773"/>
        <dbReference type="Rhea" id="RHEA-COMP:9661"/>
        <dbReference type="Rhea" id="RHEA-COMP:9679"/>
        <dbReference type="ChEBI" id="CHEBI:30616"/>
        <dbReference type="ChEBI" id="CHEBI:33019"/>
        <dbReference type="ChEBI" id="CHEBI:35235"/>
        <dbReference type="ChEBI" id="CHEBI:78442"/>
        <dbReference type="ChEBI" id="CHEBI:78517"/>
        <dbReference type="ChEBI" id="CHEBI:456215"/>
        <dbReference type="EC" id="6.1.1.16"/>
    </reaction>
</comment>
<keyword evidence="8 10" id="KW-0648">Protein biosynthesis</keyword>
<protein>
    <recommendedName>
        <fullName evidence="10">Cysteine--tRNA ligase</fullName>
        <ecNumber evidence="10">6.1.1.16</ecNumber>
    </recommendedName>
    <alternativeName>
        <fullName evidence="10">Cysteinyl-tRNA synthetase</fullName>
        <shortName evidence="10">CysRS</shortName>
    </alternativeName>
</protein>
<dbReference type="InterPro" id="IPR024909">
    <property type="entry name" value="Cys-tRNA/MSH_ligase"/>
</dbReference>
<feature type="domain" description="Cysteinyl-tRNA synthetase class Ia DALR" evidence="11">
    <location>
        <begin position="376"/>
        <end position="445"/>
    </location>
</feature>
<dbReference type="InterPro" id="IPR015273">
    <property type="entry name" value="Cys-tRNA-synt_Ia_DALR"/>
</dbReference>
<dbReference type="GO" id="GO:0004817">
    <property type="term" value="F:cysteine-tRNA ligase activity"/>
    <property type="evidence" value="ECO:0007669"/>
    <property type="project" value="UniProtKB-UniRule"/>
</dbReference>
<evidence type="ECO:0000256" key="4">
    <source>
        <dbReference type="ARBA" id="ARBA00022723"/>
    </source>
</evidence>
<dbReference type="PANTHER" id="PTHR10890">
    <property type="entry name" value="CYSTEINYL-TRNA SYNTHETASE"/>
    <property type="match status" value="1"/>
</dbReference>
<feature type="binding site" evidence="10">
    <location>
        <position position="254"/>
    </location>
    <ligand>
        <name>Zn(2+)</name>
        <dbReference type="ChEBI" id="CHEBI:29105"/>
    </ligand>
</feature>
<keyword evidence="7 10" id="KW-0067">ATP-binding</keyword>
<dbReference type="SMART" id="SM00840">
    <property type="entry name" value="DALR_2"/>
    <property type="match status" value="1"/>
</dbReference>
<reference evidence="12" key="1">
    <citation type="submission" date="2021-06" db="EMBL/GenBank/DDBJ databases">
        <authorList>
            <person name="Huq M.A."/>
        </authorList>
    </citation>
    <scope>NUCLEOTIDE SEQUENCE</scope>
    <source>
        <strain evidence="12">MAH-26</strain>
    </source>
</reference>
<name>A0A9E2S9K6_9BACT</name>
<dbReference type="HAMAP" id="MF_00041">
    <property type="entry name" value="Cys_tRNA_synth"/>
    <property type="match status" value="1"/>
</dbReference>
<organism evidence="12 13">
    <name type="scientific">Pinibacter aurantiacus</name>
    <dbReference type="NCBI Taxonomy" id="2851599"/>
    <lineage>
        <taxon>Bacteria</taxon>
        <taxon>Pseudomonadati</taxon>
        <taxon>Bacteroidota</taxon>
        <taxon>Chitinophagia</taxon>
        <taxon>Chitinophagales</taxon>
        <taxon>Chitinophagaceae</taxon>
        <taxon>Pinibacter</taxon>
    </lineage>
</organism>
<keyword evidence="13" id="KW-1185">Reference proteome</keyword>
<dbReference type="AlphaFoldDB" id="A0A9E2S9K6"/>
<dbReference type="NCBIfam" id="TIGR00435">
    <property type="entry name" value="cysS"/>
    <property type="match status" value="1"/>
</dbReference>
<dbReference type="Proteomes" id="UP000812270">
    <property type="component" value="Unassembled WGS sequence"/>
</dbReference>
<dbReference type="EMBL" id="JAHSPG010000002">
    <property type="protein sequence ID" value="MBV4356465.1"/>
    <property type="molecule type" value="Genomic_DNA"/>
</dbReference>
<evidence type="ECO:0000256" key="3">
    <source>
        <dbReference type="ARBA" id="ARBA00022598"/>
    </source>
</evidence>
<dbReference type="InterPro" id="IPR032678">
    <property type="entry name" value="tRNA-synt_1_cat_dom"/>
</dbReference>
<keyword evidence="6 10" id="KW-0862">Zinc</keyword>
<sequence>MSQLKVFNSYTRQKEVFKSIVDGHVGMYVCGPTVSGESHLGHARPYITFDIIYRYLMHLGNKVRYVRNITDAGHFEEEGREAEDKISKKAVIEKLEPMELVQKYTNLFHWAMLQFNNVEPNIEPTATGHIVEQLNMIEKIIEDGYAYVVNGSVYFDVKKYAETHEYGKLSGRKIDDLLETTRELEGQDEKRNKQDFALWKAAPPEHIMRWKSPWGEGFPGWHIECSAMATKYLGHEFDIHGGGMDLQFPHHESEIAQSTICNGHAPVRYWLHNNMITINGRKMGKSYNNQIMLTQMFSGDHPLLEKGYSPMTIRFFILQTHYRSTLDFGNEALLAAEKGLKRLWEAYETLQKLPATDNATPADAELDEKVKKLTGEFEEFMNDDFNTAKVLANMFELVPVINGIKDKHIAANAMSASTFALLKSSFKTYLEDILGMRSENETNNGKLDGVMQLVIDMRKEARGKKDYATSDKIRNQLLEMGIVLKDEKGGEMSYSFE</sequence>
<feature type="binding site" evidence="10">
    <location>
        <position position="30"/>
    </location>
    <ligand>
        <name>Zn(2+)</name>
        <dbReference type="ChEBI" id="CHEBI:29105"/>
    </ligand>
</feature>
<dbReference type="InterPro" id="IPR015803">
    <property type="entry name" value="Cys-tRNA-ligase"/>
</dbReference>
<evidence type="ECO:0000313" key="13">
    <source>
        <dbReference type="Proteomes" id="UP000812270"/>
    </source>
</evidence>
<accession>A0A9E2S9K6</accession>
<evidence type="ECO:0000256" key="5">
    <source>
        <dbReference type="ARBA" id="ARBA00022741"/>
    </source>
</evidence>
<evidence type="ECO:0000256" key="10">
    <source>
        <dbReference type="HAMAP-Rule" id="MF_00041"/>
    </source>
</evidence>
<dbReference type="GO" id="GO:0005524">
    <property type="term" value="F:ATP binding"/>
    <property type="evidence" value="ECO:0007669"/>
    <property type="project" value="UniProtKB-UniRule"/>
</dbReference>
<feature type="binding site" evidence="10">
    <location>
        <position position="225"/>
    </location>
    <ligand>
        <name>Zn(2+)</name>
        <dbReference type="ChEBI" id="CHEBI:29105"/>
    </ligand>
</feature>
<feature type="short sequence motif" description="'HIGH' region" evidence="10">
    <location>
        <begin position="32"/>
        <end position="42"/>
    </location>
</feature>
<keyword evidence="3 10" id="KW-0436">Ligase</keyword>
<dbReference type="Pfam" id="PF09190">
    <property type="entry name" value="DALR_2"/>
    <property type="match status" value="1"/>
</dbReference>
<dbReference type="CDD" id="cd00672">
    <property type="entry name" value="CysRS_core"/>
    <property type="match status" value="1"/>
</dbReference>
<evidence type="ECO:0000256" key="2">
    <source>
        <dbReference type="ARBA" id="ARBA00022490"/>
    </source>
</evidence>
<feature type="binding site" evidence="10">
    <location>
        <position position="285"/>
    </location>
    <ligand>
        <name>ATP</name>
        <dbReference type="ChEBI" id="CHEBI:30616"/>
    </ligand>
</feature>
<dbReference type="PANTHER" id="PTHR10890:SF3">
    <property type="entry name" value="CYSTEINE--TRNA LIGASE, CYTOPLASMIC"/>
    <property type="match status" value="1"/>
</dbReference>
<comment type="caution">
    <text evidence="12">The sequence shown here is derived from an EMBL/GenBank/DDBJ whole genome shotgun (WGS) entry which is preliminary data.</text>
</comment>
<dbReference type="GO" id="GO:0008270">
    <property type="term" value="F:zinc ion binding"/>
    <property type="evidence" value="ECO:0007669"/>
    <property type="project" value="UniProtKB-UniRule"/>
</dbReference>
<keyword evidence="9 10" id="KW-0030">Aminoacyl-tRNA synthetase</keyword>
<gene>
    <name evidence="10 12" type="primary">cysS</name>
    <name evidence="12" type="ORF">KTO63_04840</name>
</gene>
<keyword evidence="5 10" id="KW-0547">Nucleotide-binding</keyword>
<feature type="binding site" evidence="10">
    <location>
        <position position="250"/>
    </location>
    <ligand>
        <name>Zn(2+)</name>
        <dbReference type="ChEBI" id="CHEBI:29105"/>
    </ligand>
</feature>
<comment type="similarity">
    <text evidence="1 10">Belongs to the class-I aminoacyl-tRNA synthetase family.</text>
</comment>
<comment type="subcellular location">
    <subcellularLocation>
        <location evidence="10">Cytoplasm</location>
    </subcellularLocation>
</comment>
<proteinExistence type="inferred from homology"/>
<dbReference type="GO" id="GO:0006423">
    <property type="term" value="P:cysteinyl-tRNA aminoacylation"/>
    <property type="evidence" value="ECO:0007669"/>
    <property type="project" value="UniProtKB-UniRule"/>
</dbReference>
<keyword evidence="2 10" id="KW-0963">Cytoplasm</keyword>
<evidence type="ECO:0000256" key="8">
    <source>
        <dbReference type="ARBA" id="ARBA00022917"/>
    </source>
</evidence>
<dbReference type="Pfam" id="PF01406">
    <property type="entry name" value="tRNA-synt_1e"/>
    <property type="match status" value="1"/>
</dbReference>
<dbReference type="RefSeq" id="WP_217790088.1">
    <property type="nucleotide sequence ID" value="NZ_JAHSPG010000002.1"/>
</dbReference>
<feature type="short sequence motif" description="'KMSKS' region" evidence="10">
    <location>
        <begin position="282"/>
        <end position="286"/>
    </location>
</feature>